<dbReference type="EMBL" id="JQIF01000040">
    <property type="protein sequence ID" value="KGJ53344.1"/>
    <property type="molecule type" value="Genomic_DNA"/>
</dbReference>
<sequence length="354" mass="39104">MKKSFFSAGLLTTLLLMGCSSTPVLKSGEIEIPVHKELDLSASCFFDSVDKADKVTVKSGNLDIQKLGTYSITIAYGNEDYKLKVKVVDKERPILKWKKKRLIFKLGSNLDRVNDAIRDNAVITDNYDKKFQSFAGLKRIPESDKEVVFDVQVKDSSGNLSEKNSLLVQFTSDGKEKSGLKQEHASAEVSIDTGKAAKKDTKKKEKKKDNKKSEKASESKGADKTDTETKVQQPEQSQTSSSTSGNQSSDKPKDANPKPDSSQATSGNAAEKEPVYPPEKEKPVMTVSNFPSYLLGNSGRVFATYDEAYAWANEQVKLEGGPWYGYYMEIGQPFDGDYANAGDGTTPWTIEFFK</sequence>
<evidence type="ECO:0000313" key="2">
    <source>
        <dbReference type="EMBL" id="KGJ53344.1"/>
    </source>
</evidence>
<organism evidence="2 3">
    <name type="scientific">Clostridium innocuum</name>
    <dbReference type="NCBI Taxonomy" id="1522"/>
    <lineage>
        <taxon>Bacteria</taxon>
        <taxon>Bacillati</taxon>
        <taxon>Bacillota</taxon>
        <taxon>Clostridia</taxon>
        <taxon>Eubacteriales</taxon>
        <taxon>Clostridiaceae</taxon>
        <taxon>Clostridium</taxon>
    </lineage>
</organism>
<protein>
    <submittedName>
        <fullName evidence="2">Uncharacterized protein</fullName>
    </submittedName>
</protein>
<feature type="compositionally biased region" description="Basic and acidic residues" evidence="1">
    <location>
        <begin position="270"/>
        <end position="283"/>
    </location>
</feature>
<reference evidence="2 3" key="1">
    <citation type="submission" date="2014-08" db="EMBL/GenBank/DDBJ databases">
        <title>Clostridium innocuum, an unnegligible vancomycin-resistant pathogen causing extra-intestinal infections.</title>
        <authorList>
            <person name="Feng Y."/>
            <person name="Chiu C.-H."/>
        </authorList>
    </citation>
    <scope>NUCLEOTIDE SEQUENCE [LARGE SCALE GENOMIC DNA]</scope>
    <source>
        <strain evidence="2 3">AN88</strain>
    </source>
</reference>
<dbReference type="Proteomes" id="UP000030008">
    <property type="component" value="Unassembled WGS sequence"/>
</dbReference>
<feature type="compositionally biased region" description="Basic and acidic residues" evidence="1">
    <location>
        <begin position="195"/>
        <end position="229"/>
    </location>
</feature>
<feature type="region of interest" description="Disordered" evidence="1">
    <location>
        <begin position="175"/>
        <end position="283"/>
    </location>
</feature>
<dbReference type="PROSITE" id="PS51257">
    <property type="entry name" value="PROKAR_LIPOPROTEIN"/>
    <property type="match status" value="1"/>
</dbReference>
<comment type="caution">
    <text evidence="2">The sequence shown here is derived from an EMBL/GenBank/DDBJ whole genome shotgun (WGS) entry which is preliminary data.</text>
</comment>
<name>A0A099I5Y1_CLOIN</name>
<dbReference type="RefSeq" id="WP_044905132.1">
    <property type="nucleotide sequence ID" value="NZ_JQIF01000040.1"/>
</dbReference>
<evidence type="ECO:0000256" key="1">
    <source>
        <dbReference type="SAM" id="MobiDB-lite"/>
    </source>
</evidence>
<dbReference type="AlphaFoldDB" id="A0A099I5Y1"/>
<accession>A0A099I5Y1</accession>
<gene>
    <name evidence="2" type="ORF">CIAN88_09210</name>
</gene>
<proteinExistence type="predicted"/>
<feature type="compositionally biased region" description="Basic and acidic residues" evidence="1">
    <location>
        <begin position="175"/>
        <end position="186"/>
    </location>
</feature>
<evidence type="ECO:0000313" key="3">
    <source>
        <dbReference type="Proteomes" id="UP000030008"/>
    </source>
</evidence>
<feature type="compositionally biased region" description="Polar residues" evidence="1">
    <location>
        <begin position="259"/>
        <end position="268"/>
    </location>
</feature>
<feature type="compositionally biased region" description="Low complexity" evidence="1">
    <location>
        <begin position="232"/>
        <end position="249"/>
    </location>
</feature>